<dbReference type="InterPro" id="IPR025637">
    <property type="entry name" value="DUF4333"/>
</dbReference>
<evidence type="ECO:0000256" key="1">
    <source>
        <dbReference type="SAM" id="SignalP"/>
    </source>
</evidence>
<protein>
    <submittedName>
        <fullName evidence="3">DUF4333 domain-containing protein</fullName>
    </submittedName>
</protein>
<dbReference type="Pfam" id="PF14230">
    <property type="entry name" value="DUF4333"/>
    <property type="match status" value="1"/>
</dbReference>
<gene>
    <name evidence="3" type="ORF">FE697_010560</name>
</gene>
<evidence type="ECO:0000313" key="3">
    <source>
        <dbReference type="EMBL" id="KAA1422625.1"/>
    </source>
</evidence>
<dbReference type="RefSeq" id="WP_149769575.1">
    <property type="nucleotide sequence ID" value="NZ_VDFQ02000003.1"/>
</dbReference>
<evidence type="ECO:0000259" key="2">
    <source>
        <dbReference type="Pfam" id="PF14230"/>
    </source>
</evidence>
<sequence length="101" mass="10697">MSRRRLLALVPLALVLLAGCGHAPMPEKAVEQKASEELAKQIGLAPVVDCPEDLVSRSGATMSCTLSDPNGSEQKYSMTVRVVSLENGVAKLKFAIDDESG</sequence>
<dbReference type="AlphaFoldDB" id="A0A5Q6RX22"/>
<feature type="signal peptide" evidence="1">
    <location>
        <begin position="1"/>
        <end position="23"/>
    </location>
</feature>
<organism evidence="3 4">
    <name type="scientific">Mumia zhuanghuii</name>
    <dbReference type="NCBI Taxonomy" id="2585211"/>
    <lineage>
        <taxon>Bacteria</taxon>
        <taxon>Bacillati</taxon>
        <taxon>Actinomycetota</taxon>
        <taxon>Actinomycetes</taxon>
        <taxon>Propionibacteriales</taxon>
        <taxon>Nocardioidaceae</taxon>
        <taxon>Mumia</taxon>
    </lineage>
</organism>
<dbReference type="Proteomes" id="UP000307768">
    <property type="component" value="Unassembled WGS sequence"/>
</dbReference>
<dbReference type="OrthoDB" id="3830284at2"/>
<reference evidence="3 4" key="1">
    <citation type="submission" date="2019-09" db="EMBL/GenBank/DDBJ databases">
        <title>Mumia zhuanghuii sp. nov. isolated from the intestinal contents of plateau pika (Ochotona curzoniae) in the Qinghai-Tibet plateau of China.</title>
        <authorList>
            <person name="Tian Z."/>
        </authorList>
    </citation>
    <scope>NUCLEOTIDE SEQUENCE [LARGE SCALE GENOMIC DNA]</scope>
    <source>
        <strain evidence="4">350</strain>
    </source>
</reference>
<keyword evidence="1" id="KW-0732">Signal</keyword>
<comment type="caution">
    <text evidence="3">The sequence shown here is derived from an EMBL/GenBank/DDBJ whole genome shotgun (WGS) entry which is preliminary data.</text>
</comment>
<feature type="chain" id="PRO_5038787445" evidence="1">
    <location>
        <begin position="24"/>
        <end position="101"/>
    </location>
</feature>
<feature type="domain" description="DUF4333" evidence="2">
    <location>
        <begin position="20"/>
        <end position="80"/>
    </location>
</feature>
<dbReference type="PROSITE" id="PS51257">
    <property type="entry name" value="PROKAR_LIPOPROTEIN"/>
    <property type="match status" value="1"/>
</dbReference>
<accession>A0A5Q6RX22</accession>
<proteinExistence type="predicted"/>
<name>A0A5Q6RX22_9ACTN</name>
<dbReference type="EMBL" id="VDFQ02000003">
    <property type="protein sequence ID" value="KAA1422625.1"/>
    <property type="molecule type" value="Genomic_DNA"/>
</dbReference>
<evidence type="ECO:0000313" key="4">
    <source>
        <dbReference type="Proteomes" id="UP000307768"/>
    </source>
</evidence>